<feature type="non-terminal residue" evidence="1">
    <location>
        <position position="122"/>
    </location>
</feature>
<organism evidence="1 2">
    <name type="scientific">Cephalotus follicularis</name>
    <name type="common">Albany pitcher plant</name>
    <dbReference type="NCBI Taxonomy" id="3775"/>
    <lineage>
        <taxon>Eukaryota</taxon>
        <taxon>Viridiplantae</taxon>
        <taxon>Streptophyta</taxon>
        <taxon>Embryophyta</taxon>
        <taxon>Tracheophyta</taxon>
        <taxon>Spermatophyta</taxon>
        <taxon>Magnoliopsida</taxon>
        <taxon>eudicotyledons</taxon>
        <taxon>Gunneridae</taxon>
        <taxon>Pentapetalae</taxon>
        <taxon>rosids</taxon>
        <taxon>fabids</taxon>
        <taxon>Oxalidales</taxon>
        <taxon>Cephalotaceae</taxon>
        <taxon>Cephalotus</taxon>
    </lineage>
</organism>
<evidence type="ECO:0000313" key="2">
    <source>
        <dbReference type="Proteomes" id="UP000187406"/>
    </source>
</evidence>
<evidence type="ECO:0000313" key="1">
    <source>
        <dbReference type="EMBL" id="GAV73038.1"/>
    </source>
</evidence>
<dbReference type="Proteomes" id="UP000187406">
    <property type="component" value="Unassembled WGS sequence"/>
</dbReference>
<protein>
    <submittedName>
        <fullName evidence="1">Uncharacterized protein</fullName>
    </submittedName>
</protein>
<proteinExistence type="predicted"/>
<dbReference type="AlphaFoldDB" id="A0A1Q3BYW7"/>
<keyword evidence="2" id="KW-1185">Reference proteome</keyword>
<accession>A0A1Q3BYW7</accession>
<dbReference type="EMBL" id="BDDD01001066">
    <property type="protein sequence ID" value="GAV73038.1"/>
    <property type="molecule type" value="Genomic_DNA"/>
</dbReference>
<dbReference type="OrthoDB" id="1743486at2759"/>
<comment type="caution">
    <text evidence="1">The sequence shown here is derived from an EMBL/GenBank/DDBJ whole genome shotgun (WGS) entry which is preliminary data.</text>
</comment>
<sequence>YNYFDNIDAWKHAFLFQNIENRYSWFFCFDKTFNTKQTIPYLFIDWCCFYGPNEDILPISIDEALTTFAKNTEPIPLCPTMISFFTHCRLSWIMYWDYIIEESPKTIPRLHRQFWTKLWNKY</sequence>
<dbReference type="PANTHER" id="PTHR48434:SF1">
    <property type="entry name" value="(RAPE) HYPOTHETICAL PROTEIN"/>
    <property type="match status" value="1"/>
</dbReference>
<dbReference type="InParanoid" id="A0A1Q3BYW7"/>
<feature type="non-terminal residue" evidence="1">
    <location>
        <position position="1"/>
    </location>
</feature>
<dbReference type="PANTHER" id="PTHR48434">
    <property type="entry name" value="(RAPE) HYPOTHETICAL PROTEIN"/>
    <property type="match status" value="1"/>
</dbReference>
<gene>
    <name evidence="1" type="ORF">CFOL_v3_16525</name>
</gene>
<reference evidence="2" key="1">
    <citation type="submission" date="2016-04" db="EMBL/GenBank/DDBJ databases">
        <title>Cephalotus genome sequencing.</title>
        <authorList>
            <person name="Fukushima K."/>
            <person name="Hasebe M."/>
            <person name="Fang X."/>
        </authorList>
    </citation>
    <scope>NUCLEOTIDE SEQUENCE [LARGE SCALE GENOMIC DNA]</scope>
    <source>
        <strain evidence="2">cv. St1</strain>
    </source>
</reference>
<name>A0A1Q3BYW7_CEPFO</name>